<evidence type="ECO:0000313" key="1">
    <source>
        <dbReference type="EMBL" id="CAK1550337.1"/>
    </source>
</evidence>
<name>A0AAV1JPG7_9NEOP</name>
<dbReference type="AlphaFoldDB" id="A0AAV1JPG7"/>
<keyword evidence="2" id="KW-1185">Reference proteome</keyword>
<gene>
    <name evidence="1" type="ORF">LNINA_LOCUS9569</name>
</gene>
<comment type="caution">
    <text evidence="1">The sequence shown here is derived from an EMBL/GenBank/DDBJ whole genome shotgun (WGS) entry which is preliminary data.</text>
</comment>
<dbReference type="Proteomes" id="UP001497472">
    <property type="component" value="Unassembled WGS sequence"/>
</dbReference>
<proteinExistence type="predicted"/>
<protein>
    <submittedName>
        <fullName evidence="1">Uncharacterized protein</fullName>
    </submittedName>
</protein>
<accession>A0AAV1JPG7</accession>
<dbReference type="EMBL" id="CAVLEF010000081">
    <property type="protein sequence ID" value="CAK1550337.1"/>
    <property type="molecule type" value="Genomic_DNA"/>
</dbReference>
<sequence>MVTDLYLCFFISGRYTIGWCFGYDMITSQNGHTDLMLTATDPPSILHFNLPSISRSAHSSVFVYFL</sequence>
<reference evidence="1 2" key="1">
    <citation type="submission" date="2023-11" db="EMBL/GenBank/DDBJ databases">
        <authorList>
            <person name="Okamura Y."/>
        </authorList>
    </citation>
    <scope>NUCLEOTIDE SEQUENCE [LARGE SCALE GENOMIC DNA]</scope>
</reference>
<organism evidence="1 2">
    <name type="scientific">Leptosia nina</name>
    <dbReference type="NCBI Taxonomy" id="320188"/>
    <lineage>
        <taxon>Eukaryota</taxon>
        <taxon>Metazoa</taxon>
        <taxon>Ecdysozoa</taxon>
        <taxon>Arthropoda</taxon>
        <taxon>Hexapoda</taxon>
        <taxon>Insecta</taxon>
        <taxon>Pterygota</taxon>
        <taxon>Neoptera</taxon>
        <taxon>Endopterygota</taxon>
        <taxon>Lepidoptera</taxon>
        <taxon>Glossata</taxon>
        <taxon>Ditrysia</taxon>
        <taxon>Papilionoidea</taxon>
        <taxon>Pieridae</taxon>
        <taxon>Pierinae</taxon>
        <taxon>Leptosia</taxon>
    </lineage>
</organism>
<evidence type="ECO:0000313" key="2">
    <source>
        <dbReference type="Proteomes" id="UP001497472"/>
    </source>
</evidence>